<protein>
    <submittedName>
        <fullName evidence="1">Uncharacterized protein</fullName>
    </submittedName>
</protein>
<sequence length="75" mass="8538">MKKTGTAVQSLVTNHKPEPHIRYRLDSPRWLRRLLYIVSHAYLSPVGFMSSVATYRGADILDQNASAKPLSLYHI</sequence>
<dbReference type="AlphaFoldDB" id="A0A5K3EKU1"/>
<evidence type="ECO:0000313" key="1">
    <source>
        <dbReference type="WBParaSite" id="MCU_001300-RA"/>
    </source>
</evidence>
<name>A0A5K3EKU1_MESCO</name>
<accession>A0A5K3EKU1</accession>
<organism evidence="1">
    <name type="scientific">Mesocestoides corti</name>
    <name type="common">Flatworm</name>
    <dbReference type="NCBI Taxonomy" id="53468"/>
    <lineage>
        <taxon>Eukaryota</taxon>
        <taxon>Metazoa</taxon>
        <taxon>Spiralia</taxon>
        <taxon>Lophotrochozoa</taxon>
        <taxon>Platyhelminthes</taxon>
        <taxon>Cestoda</taxon>
        <taxon>Eucestoda</taxon>
        <taxon>Cyclophyllidea</taxon>
        <taxon>Mesocestoididae</taxon>
        <taxon>Mesocestoides</taxon>
    </lineage>
</organism>
<dbReference type="WBParaSite" id="MCU_001300-RA">
    <property type="protein sequence ID" value="MCU_001300-RA"/>
    <property type="gene ID" value="MCU_001300"/>
</dbReference>
<reference evidence="1" key="1">
    <citation type="submission" date="2019-11" db="UniProtKB">
        <authorList>
            <consortium name="WormBaseParasite"/>
        </authorList>
    </citation>
    <scope>IDENTIFICATION</scope>
</reference>
<proteinExistence type="predicted"/>